<feature type="chain" id="PRO_5045602140" description="Esterase" evidence="3">
    <location>
        <begin position="23"/>
        <end position="386"/>
    </location>
</feature>
<feature type="signal peptide" evidence="3">
    <location>
        <begin position="1"/>
        <end position="22"/>
    </location>
</feature>
<evidence type="ECO:0000256" key="1">
    <source>
        <dbReference type="ARBA" id="ARBA00005622"/>
    </source>
</evidence>
<dbReference type="InterPro" id="IPR000801">
    <property type="entry name" value="Esterase-like"/>
</dbReference>
<dbReference type="Proteomes" id="UP001431235">
    <property type="component" value="Unassembled WGS sequence"/>
</dbReference>
<comment type="caution">
    <text evidence="4">The sequence shown here is derived from an EMBL/GenBank/DDBJ whole genome shotgun (WGS) entry which is preliminary data.</text>
</comment>
<evidence type="ECO:0000313" key="5">
    <source>
        <dbReference type="Proteomes" id="UP001431235"/>
    </source>
</evidence>
<proteinExistence type="inferred from homology"/>
<keyword evidence="3" id="KW-0732">Signal</keyword>
<dbReference type="InterPro" id="IPR052558">
    <property type="entry name" value="Siderophore_Hydrolase_D"/>
</dbReference>
<gene>
    <name evidence="4" type="ORF">K5L01_14010</name>
</gene>
<dbReference type="PANTHER" id="PTHR40841:SF2">
    <property type="entry name" value="SIDEROPHORE-DEGRADING ESTERASE (EUROFUNG)"/>
    <property type="match status" value="1"/>
</dbReference>
<dbReference type="Pfam" id="PF00756">
    <property type="entry name" value="Esterase"/>
    <property type="match status" value="1"/>
</dbReference>
<comment type="similarity">
    <text evidence="1">Belongs to the esterase D family.</text>
</comment>
<name>A0ABT0SK92_9GAMM</name>
<dbReference type="RefSeq" id="WP_250065239.1">
    <property type="nucleotide sequence ID" value="NZ_JAIKTS010000006.1"/>
</dbReference>
<organism evidence="4 5">
    <name type="scientific">Stenotrophomonas mori</name>
    <dbReference type="NCBI Taxonomy" id="2871096"/>
    <lineage>
        <taxon>Bacteria</taxon>
        <taxon>Pseudomonadati</taxon>
        <taxon>Pseudomonadota</taxon>
        <taxon>Gammaproteobacteria</taxon>
        <taxon>Lysobacterales</taxon>
        <taxon>Lysobacteraceae</taxon>
        <taxon>Stenotrophomonas</taxon>
    </lineage>
</organism>
<keyword evidence="2" id="KW-0378">Hydrolase</keyword>
<evidence type="ECO:0000256" key="2">
    <source>
        <dbReference type="ARBA" id="ARBA00022801"/>
    </source>
</evidence>
<keyword evidence="5" id="KW-1185">Reference proteome</keyword>
<evidence type="ECO:0000256" key="3">
    <source>
        <dbReference type="SAM" id="SignalP"/>
    </source>
</evidence>
<reference evidence="4 5" key="1">
    <citation type="submission" date="2021-08" db="EMBL/GenBank/DDBJ databases">
        <title>Novel members of of the genus Stenotrophomonas from differernt environment.</title>
        <authorList>
            <person name="Deng Y."/>
        </authorList>
    </citation>
    <scope>NUCLEOTIDE SEQUENCE [LARGE SCALE GENOMIC DNA]</scope>
    <source>
        <strain evidence="4 5">CPCC 101365</strain>
    </source>
</reference>
<evidence type="ECO:0008006" key="6">
    <source>
        <dbReference type="Google" id="ProtNLM"/>
    </source>
</evidence>
<evidence type="ECO:0000313" key="4">
    <source>
        <dbReference type="EMBL" id="MCL7715755.1"/>
    </source>
</evidence>
<dbReference type="InterPro" id="IPR029058">
    <property type="entry name" value="AB_hydrolase_fold"/>
</dbReference>
<dbReference type="SUPFAM" id="SSF53474">
    <property type="entry name" value="alpha/beta-Hydrolases"/>
    <property type="match status" value="1"/>
</dbReference>
<sequence>MKKAASALLVLALGLAPAVAMSAIPTPAAAPLTVHGVQQFDLEAAGDRAYRILVSVPDKPAPAAGYRALYVLDGNAMFLTALEAVRAMERRPDVPRDLATVVVGIGYPDGVDIAKARTLDLTPPGSGNPRITAASGGADAFLDFIEERLKPRIGALAPIDPAQQALFGHSFGGLFVLHSMQRKPEAFAVRVAASPSIWFDRGDIGTQLQAALAGRGAQAAPLKLLLTAGEYEQALSPLAHSQPNVAKLALLQKERAQVDSSRRLAETLAEQPAVDVRFEELAGEDHGTVIPAAISRAVSLLLMPQLEVPPVPSAAAYWAMTPEQRYDLRMWVRQLPDRKRIPWLTGLRDTLHDGLTAAQVQTLHDERNRMDAEQGSKPHLVNAPSH</sequence>
<dbReference type="EMBL" id="JAIKTS010000006">
    <property type="protein sequence ID" value="MCL7715755.1"/>
    <property type="molecule type" value="Genomic_DNA"/>
</dbReference>
<dbReference type="Gene3D" id="3.40.50.1820">
    <property type="entry name" value="alpha/beta hydrolase"/>
    <property type="match status" value="1"/>
</dbReference>
<protein>
    <recommendedName>
        <fullName evidence="6">Esterase</fullName>
    </recommendedName>
</protein>
<dbReference type="PANTHER" id="PTHR40841">
    <property type="entry name" value="SIDEROPHORE TRIACETYLFUSARININE C ESTERASE"/>
    <property type="match status" value="1"/>
</dbReference>
<accession>A0ABT0SK92</accession>